<comment type="similarity">
    <text evidence="1">Belongs to the UPF0357 family.</text>
</comment>
<dbReference type="OMA" id="DITANIH"/>
<sequence length="185" mass="19900">MYHSILTATFILSLLIILYCSRSLLPHSLTSHLPASLQPPPPSASLPYATSPPSSGLFSHLFGLLSPTARRYMPVPGFDWSSNTANGLSSTLFDISANIADGDSRSGLDPSGAQDIQTIMQTQGVSFDQARLIRHKQILVKNNIDPQMGLPLDSKAVTSLGGGCREVREMGERGSFVLQLANDMD</sequence>
<keyword evidence="2" id="KW-0732">Signal</keyword>
<dbReference type="Pfam" id="PF09435">
    <property type="entry name" value="DUF2015"/>
    <property type="match status" value="1"/>
</dbReference>
<name>I2FNY3_USTHO</name>
<evidence type="ECO:0000313" key="4">
    <source>
        <dbReference type="Proteomes" id="UP000006174"/>
    </source>
</evidence>
<keyword evidence="4" id="KW-1185">Reference proteome</keyword>
<organism evidence="3 4">
    <name type="scientific">Ustilago hordei</name>
    <name type="common">Barley covered smut fungus</name>
    <dbReference type="NCBI Taxonomy" id="120017"/>
    <lineage>
        <taxon>Eukaryota</taxon>
        <taxon>Fungi</taxon>
        <taxon>Dikarya</taxon>
        <taxon>Basidiomycota</taxon>
        <taxon>Ustilaginomycotina</taxon>
        <taxon>Ustilaginomycetes</taxon>
        <taxon>Ustilaginales</taxon>
        <taxon>Ustilaginaceae</taxon>
        <taxon>Ustilago</taxon>
    </lineage>
</organism>
<dbReference type="HOGENOM" id="CLU_128832_2_0_1"/>
<gene>
    <name evidence="3" type="ORF">UHOR_06511</name>
</gene>
<evidence type="ECO:0000256" key="2">
    <source>
        <dbReference type="ARBA" id="ARBA00022729"/>
    </source>
</evidence>
<dbReference type="AlphaFoldDB" id="I2FNY3"/>
<evidence type="ECO:0000256" key="1">
    <source>
        <dbReference type="ARBA" id="ARBA00008325"/>
    </source>
</evidence>
<comment type="caution">
    <text evidence="3">The sequence shown here is derived from an EMBL/GenBank/DDBJ whole genome shotgun (WGS) entry which is preliminary data.</text>
</comment>
<dbReference type="PANTHER" id="PTHR28023">
    <property type="entry name" value="UPF0357 PROTEIN YCL012C"/>
    <property type="match status" value="1"/>
</dbReference>
<protein>
    <submittedName>
        <fullName evidence="3">Uncharacterized protein</fullName>
    </submittedName>
</protein>
<dbReference type="InterPro" id="IPR018559">
    <property type="entry name" value="DUF2015"/>
</dbReference>
<evidence type="ECO:0000313" key="3">
    <source>
        <dbReference type="EMBL" id="CCF48626.1"/>
    </source>
</evidence>
<dbReference type="EMBL" id="CAGI01000136">
    <property type="protein sequence ID" value="CCF48626.1"/>
    <property type="molecule type" value="Genomic_DNA"/>
</dbReference>
<reference evidence="3 4" key="1">
    <citation type="journal article" date="2012" name="Plant Cell">
        <title>Genome comparison of barley and maize smut fungi reveals targeted loss of RNA silencing components and species-specific presence of transposable elements.</title>
        <authorList>
            <person name="Laurie J.D."/>
            <person name="Ali S."/>
            <person name="Linning R."/>
            <person name="Mannhaupt G."/>
            <person name="Wong P."/>
            <person name="Gueldener U."/>
            <person name="Muensterkoetter M."/>
            <person name="Moore R."/>
            <person name="Kahmann R."/>
            <person name="Bakkeren G."/>
            <person name="Schirawski J."/>
        </authorList>
    </citation>
    <scope>NUCLEOTIDE SEQUENCE [LARGE SCALE GENOMIC DNA]</scope>
    <source>
        <strain evidence="4">Uh4875-4</strain>
    </source>
</reference>
<dbReference type="Proteomes" id="UP000006174">
    <property type="component" value="Unassembled WGS sequence"/>
</dbReference>
<dbReference type="PANTHER" id="PTHR28023:SF1">
    <property type="entry name" value="UPF0357 PROTEIN YCL012C"/>
    <property type="match status" value="1"/>
</dbReference>
<dbReference type="eggNOG" id="ENOG502S73R">
    <property type="taxonomic scope" value="Eukaryota"/>
</dbReference>
<accession>I2FNY3</accession>
<proteinExistence type="inferred from homology"/>